<accession>A0ABR4VR98</accession>
<dbReference type="Proteomes" id="UP000029447">
    <property type="component" value="Unassembled WGS sequence"/>
</dbReference>
<reference evidence="1 2" key="1">
    <citation type="submission" date="2014-08" db="EMBL/GenBank/DDBJ databases">
        <title>Genome sequences of NCPPB Pectobacterium isolates.</title>
        <authorList>
            <person name="Glover R.H."/>
            <person name="Sapp M."/>
            <person name="Elphinstone J."/>
        </authorList>
    </citation>
    <scope>NUCLEOTIDE SEQUENCE [LARGE SCALE GENOMIC DNA]</scope>
    <source>
        <strain evidence="1 2">NCPPB3841</strain>
    </source>
</reference>
<name>A0ABR4VR98_9GAMM</name>
<gene>
    <name evidence="1" type="ORF">KU75_09125</name>
</gene>
<evidence type="ECO:0000313" key="1">
    <source>
        <dbReference type="EMBL" id="KGA41880.1"/>
    </source>
</evidence>
<proteinExistence type="predicted"/>
<comment type="caution">
    <text evidence="1">The sequence shown here is derived from an EMBL/GenBank/DDBJ whole genome shotgun (WGS) entry which is preliminary data.</text>
</comment>
<protein>
    <submittedName>
        <fullName evidence="1">Uncharacterized protein</fullName>
    </submittedName>
</protein>
<organism evidence="1 2">
    <name type="scientific">Pectobacterium odoriferum</name>
    <dbReference type="NCBI Taxonomy" id="78398"/>
    <lineage>
        <taxon>Bacteria</taxon>
        <taxon>Pseudomonadati</taxon>
        <taxon>Pseudomonadota</taxon>
        <taxon>Gammaproteobacteria</taxon>
        <taxon>Enterobacterales</taxon>
        <taxon>Pectobacteriaceae</taxon>
        <taxon>Pectobacterium</taxon>
    </lineage>
</organism>
<sequence>MGGQCWFVTRFVDFVPTMPMEEIWRLCENEQQANAMASHYNNVWAPEQSAKYKINPNYINELVVITGGSSTIPSVWLY</sequence>
<evidence type="ECO:0000313" key="2">
    <source>
        <dbReference type="Proteomes" id="UP000029447"/>
    </source>
</evidence>
<keyword evidence="2" id="KW-1185">Reference proteome</keyword>
<dbReference type="EMBL" id="JQOF01000006">
    <property type="protein sequence ID" value="KGA41880.1"/>
    <property type="molecule type" value="Genomic_DNA"/>
</dbReference>